<evidence type="ECO:0000313" key="2">
    <source>
        <dbReference type="Proteomes" id="UP000219215"/>
    </source>
</evidence>
<name>A0A2C8FER2_9BACT</name>
<accession>A0A2C8FER2</accession>
<evidence type="ECO:0008006" key="3">
    <source>
        <dbReference type="Google" id="ProtNLM"/>
    </source>
</evidence>
<dbReference type="InterPro" id="IPR029044">
    <property type="entry name" value="Nucleotide-diphossugar_trans"/>
</dbReference>
<sequence length="403" mass="45235">MNTALISRYTDAVLSFEFKNPTPPYHVETLNNDDIETFVKRTLKFLTKSGADNLVLFGLGNGTTAAALASALPTDKTLIVCETNTTNIRTFLENNSDWTNESGKAMVLADTSSWAQFYLLNMAGASSENTHTVLNPELPVSEKEQLRSLQKLFVSARSHQAINSAYLSHVAVQAPDLSVGVILDPSEPDLDTFFAQFPDWIKEVVVVWDSETVPEADYHCAAPIKNIASPLTDFSSQRNKMVKECSGEWILYLDGDELFSEDTWSLFTALLLIKRLEACYFPRMTFYPDENNCKVGFGLWPDLQLRLFRNRESVRFENPIHEKLTGVEGRVALALDAPILHYSRLRKTPETLTAKLKRFDTVGNKHVQHLLNEDYPNLNRSAFSEASFIAGALQVMLLEENPA</sequence>
<evidence type="ECO:0000313" key="1">
    <source>
        <dbReference type="EMBL" id="SOB60938.1"/>
    </source>
</evidence>
<dbReference type="KEGG" id="pprf:DPRO_4019"/>
<organism evidence="1 2">
    <name type="scientific">Pseudodesulfovibrio profundus</name>
    <dbReference type="NCBI Taxonomy" id="57320"/>
    <lineage>
        <taxon>Bacteria</taxon>
        <taxon>Pseudomonadati</taxon>
        <taxon>Thermodesulfobacteriota</taxon>
        <taxon>Desulfovibrionia</taxon>
        <taxon>Desulfovibrionales</taxon>
        <taxon>Desulfovibrionaceae</taxon>
    </lineage>
</organism>
<dbReference type="SUPFAM" id="SSF53448">
    <property type="entry name" value="Nucleotide-diphospho-sugar transferases"/>
    <property type="match status" value="1"/>
</dbReference>
<dbReference type="AlphaFoldDB" id="A0A2C8FER2"/>
<proteinExistence type="predicted"/>
<protein>
    <recommendedName>
        <fullName evidence="3">Glycosyl transferase family 2</fullName>
    </recommendedName>
</protein>
<gene>
    <name evidence="1" type="ORF">DPRO_4019</name>
</gene>
<dbReference type="OrthoDB" id="9815923at2"/>
<dbReference type="RefSeq" id="WP_097013598.1">
    <property type="nucleotide sequence ID" value="NZ_LT907975.1"/>
</dbReference>
<reference evidence="2" key="1">
    <citation type="submission" date="2017-09" db="EMBL/GenBank/DDBJ databases">
        <authorList>
            <person name="Regsiter A."/>
            <person name="William W."/>
        </authorList>
    </citation>
    <scope>NUCLEOTIDE SEQUENCE [LARGE SCALE GENOMIC DNA]</scope>
    <source>
        <strain evidence="2">500-1</strain>
    </source>
</reference>
<dbReference type="EMBL" id="LT907975">
    <property type="protein sequence ID" value="SOB60938.1"/>
    <property type="molecule type" value="Genomic_DNA"/>
</dbReference>
<keyword evidence="2" id="KW-1185">Reference proteome</keyword>
<dbReference type="Proteomes" id="UP000219215">
    <property type="component" value="Chromosome DPRO"/>
</dbReference>